<reference evidence="2 3" key="1">
    <citation type="submission" date="2017-09" db="EMBL/GenBank/DDBJ databases">
        <title>Bacterial strain isolated from the female urinary microbiota.</title>
        <authorList>
            <person name="Thomas-White K."/>
            <person name="Kumar N."/>
            <person name="Forster S."/>
            <person name="Putonti C."/>
            <person name="Lawley T."/>
            <person name="Wolfe A.J."/>
        </authorList>
    </citation>
    <scope>NUCLEOTIDE SEQUENCE [LARGE SCALE GENOMIC DNA]</scope>
    <source>
        <strain evidence="2 3">UMB0115</strain>
    </source>
</reference>
<dbReference type="RefSeq" id="WP_102164071.1">
    <property type="nucleotide sequence ID" value="NZ_PNHD01000004.1"/>
</dbReference>
<sequence>MSMNRYIYDKVNRLIKKYKTRDPIELIEALNINLVYLPETKILLGMYHYIQRNRFIFISSNTNFNRKTILAHELGHDQLHRDYCMSGGAFHDQTVLNPTNKFETEANIFAAHLLISDEDVLDNINDQVCDYEIAGKLGVDINLLNLKISELAKMGKFNKPINVNTPQGDFLKNYRPEHDDYYY</sequence>
<evidence type="ECO:0000313" key="2">
    <source>
        <dbReference type="EMBL" id="PMC60308.1"/>
    </source>
</evidence>
<dbReference type="AlphaFoldDB" id="A0A2N6STC4"/>
<proteinExistence type="predicted"/>
<dbReference type="Gene3D" id="1.10.10.2910">
    <property type="match status" value="1"/>
</dbReference>
<organism evidence="2 3">
    <name type="scientific">Finegoldia magna</name>
    <name type="common">Peptostreptococcus magnus</name>
    <dbReference type="NCBI Taxonomy" id="1260"/>
    <lineage>
        <taxon>Bacteria</taxon>
        <taxon>Bacillati</taxon>
        <taxon>Bacillota</taxon>
        <taxon>Tissierellia</taxon>
        <taxon>Tissierellales</taxon>
        <taxon>Peptoniphilaceae</taxon>
        <taxon>Finegoldia</taxon>
    </lineage>
</organism>
<dbReference type="Pfam" id="PF06114">
    <property type="entry name" value="Peptidase_M78"/>
    <property type="match status" value="1"/>
</dbReference>
<dbReference type="EMBL" id="PNHD01000004">
    <property type="protein sequence ID" value="PMC60308.1"/>
    <property type="molecule type" value="Genomic_DNA"/>
</dbReference>
<name>A0A2N6STC4_FINMA</name>
<gene>
    <name evidence="2" type="ORF">CJ208_04320</name>
</gene>
<evidence type="ECO:0000259" key="1">
    <source>
        <dbReference type="Pfam" id="PF06114"/>
    </source>
</evidence>
<dbReference type="InterPro" id="IPR010359">
    <property type="entry name" value="IrrE_HExxH"/>
</dbReference>
<dbReference type="Proteomes" id="UP000235723">
    <property type="component" value="Unassembled WGS sequence"/>
</dbReference>
<evidence type="ECO:0000313" key="3">
    <source>
        <dbReference type="Proteomes" id="UP000235723"/>
    </source>
</evidence>
<protein>
    <submittedName>
        <fullName evidence="2">Toxin</fullName>
    </submittedName>
</protein>
<accession>A0A2N6STC4</accession>
<feature type="domain" description="IrrE N-terminal-like" evidence="1">
    <location>
        <begin position="28"/>
        <end position="148"/>
    </location>
</feature>
<comment type="caution">
    <text evidence="2">The sequence shown here is derived from an EMBL/GenBank/DDBJ whole genome shotgun (WGS) entry which is preliminary data.</text>
</comment>